<evidence type="ECO:0000313" key="1">
    <source>
        <dbReference type="EMBL" id="SVB87706.1"/>
    </source>
</evidence>
<accession>A0A382HK79</accession>
<protein>
    <submittedName>
        <fullName evidence="1">Uncharacterized protein</fullName>
    </submittedName>
</protein>
<dbReference type="EMBL" id="UINC01061779">
    <property type="protein sequence ID" value="SVB87706.1"/>
    <property type="molecule type" value="Genomic_DNA"/>
</dbReference>
<proteinExistence type="predicted"/>
<feature type="non-terminal residue" evidence="1">
    <location>
        <position position="415"/>
    </location>
</feature>
<reference evidence="1" key="1">
    <citation type="submission" date="2018-05" db="EMBL/GenBank/DDBJ databases">
        <authorList>
            <person name="Lanie J.A."/>
            <person name="Ng W.-L."/>
            <person name="Kazmierczak K.M."/>
            <person name="Andrzejewski T.M."/>
            <person name="Davidsen T.M."/>
            <person name="Wayne K.J."/>
            <person name="Tettelin H."/>
            <person name="Glass J.I."/>
            <person name="Rusch D."/>
            <person name="Podicherti R."/>
            <person name="Tsui H.-C.T."/>
            <person name="Winkler M.E."/>
        </authorList>
    </citation>
    <scope>NUCLEOTIDE SEQUENCE</scope>
</reference>
<gene>
    <name evidence="1" type="ORF">METZ01_LOCUS240560</name>
</gene>
<name>A0A382HK79_9ZZZZ</name>
<sequence>MRTRSGVVLVILLVASLAPLVPFAAADTVIGAEGAELLEAGDFSDSDQWQISSTAGFSSDAAEHSLGMVADGELSFTHDRPDNFQYSTSWASNSITNSNATLGEPDSYYTWSKGPNITMTDYDFSGLHEMLVANVSLVLHFSIPDALNQDSVRVILQNHGPDKLVVTYARTFGPIYRMTNPMILSLDGLALADWSALEDTQFTIDYASTGTSDDSEVRVDAVGLRVKYHQPWYSFETVKATNTVGDVDSPVVDISPYDGMISGLAQESCGLVPEGPVAGEWSFDVETPPLQELGRIHVFGTGNHTIWVLPDDVEGDYTQIQSGDSLIHPDSLQHIRIEIEDGCISGVRIDVNDPHLVVQGHVSGALVGLSDTSYIRFAIGSSLVASIPLQYGAFSVDVPVGHALPERGEEMTVGV</sequence>
<dbReference type="AlphaFoldDB" id="A0A382HK79"/>
<organism evidence="1">
    <name type="scientific">marine metagenome</name>
    <dbReference type="NCBI Taxonomy" id="408172"/>
    <lineage>
        <taxon>unclassified sequences</taxon>
        <taxon>metagenomes</taxon>
        <taxon>ecological metagenomes</taxon>
    </lineage>
</organism>